<evidence type="ECO:0000259" key="9">
    <source>
        <dbReference type="PROSITE" id="PS50026"/>
    </source>
</evidence>
<dbReference type="SUPFAM" id="SSF57196">
    <property type="entry name" value="EGF/Laminin"/>
    <property type="match status" value="1"/>
</dbReference>
<dbReference type="PROSITE" id="PS00022">
    <property type="entry name" value="EGF_1"/>
    <property type="match status" value="1"/>
</dbReference>
<feature type="disulfide bond" evidence="7">
    <location>
        <begin position="558"/>
        <end position="567"/>
    </location>
</feature>
<dbReference type="PROSITE" id="PS01186">
    <property type="entry name" value="EGF_2"/>
    <property type="match status" value="1"/>
</dbReference>
<evidence type="ECO:0000256" key="1">
    <source>
        <dbReference type="ARBA" id="ARBA00004651"/>
    </source>
</evidence>
<evidence type="ECO:0000256" key="3">
    <source>
        <dbReference type="ARBA" id="ARBA00022475"/>
    </source>
</evidence>
<evidence type="ECO:0000256" key="2">
    <source>
        <dbReference type="ARBA" id="ARBA00005542"/>
    </source>
</evidence>
<evidence type="ECO:0000313" key="11">
    <source>
        <dbReference type="RefSeq" id="XP_012175791.1"/>
    </source>
</evidence>
<keyword evidence="7" id="KW-0245">EGF-like domain</keyword>
<feature type="transmembrane region" description="Helical" evidence="8">
    <location>
        <begin position="666"/>
        <end position="682"/>
    </location>
</feature>
<dbReference type="RefSeq" id="XP_012175791.1">
    <property type="nucleotide sequence ID" value="XM_012320401.3"/>
</dbReference>
<name>A0A9B2JWH4_BOMTE</name>
<comment type="caution">
    <text evidence="7">Lacks conserved residue(s) required for the propagation of feature annotation.</text>
</comment>
<comment type="similarity">
    <text evidence="2">Belongs to the TMEM8 family.</text>
</comment>
<evidence type="ECO:0000313" key="10">
    <source>
        <dbReference type="Proteomes" id="UP000835206"/>
    </source>
</evidence>
<keyword evidence="7" id="KW-1015">Disulfide bond</keyword>
<evidence type="ECO:0000256" key="6">
    <source>
        <dbReference type="ARBA" id="ARBA00023136"/>
    </source>
</evidence>
<comment type="subcellular location">
    <subcellularLocation>
        <location evidence="1">Cell membrane</location>
        <topology evidence="1">Multi-pass membrane protein</topology>
    </subcellularLocation>
</comment>
<feature type="domain" description="EGF-like" evidence="9">
    <location>
        <begin position="525"/>
        <end position="568"/>
    </location>
</feature>
<organism evidence="10 11">
    <name type="scientific">Bombus terrestris</name>
    <name type="common">Buff-tailed bumblebee</name>
    <name type="synonym">Apis terrestris</name>
    <dbReference type="NCBI Taxonomy" id="30195"/>
    <lineage>
        <taxon>Eukaryota</taxon>
        <taxon>Metazoa</taxon>
        <taxon>Ecdysozoa</taxon>
        <taxon>Arthropoda</taxon>
        <taxon>Hexapoda</taxon>
        <taxon>Insecta</taxon>
        <taxon>Pterygota</taxon>
        <taxon>Neoptera</taxon>
        <taxon>Endopterygota</taxon>
        <taxon>Hymenoptera</taxon>
        <taxon>Apocrita</taxon>
        <taxon>Aculeata</taxon>
        <taxon>Apoidea</taxon>
        <taxon>Anthophila</taxon>
        <taxon>Apidae</taxon>
        <taxon>Bombus</taxon>
        <taxon>Bombus</taxon>
    </lineage>
</organism>
<keyword evidence="5 8" id="KW-1133">Transmembrane helix</keyword>
<evidence type="ECO:0000256" key="7">
    <source>
        <dbReference type="PROSITE-ProRule" id="PRU00076"/>
    </source>
</evidence>
<dbReference type="InterPro" id="IPR021910">
    <property type="entry name" value="NGX6/PGAP6/MYMK"/>
</dbReference>
<dbReference type="OrthoDB" id="69646at2759"/>
<sequence>MMSKNIIMLPICYFPRRYLMILQFHVFLILLLFPAKECIMPQSSQEGSLHSFKSYSDVAMFHYTLPKEVLRATWQFAAFMDRQDCPERKVHIYLQWGSYPVISINNDTFPNDMYHKRNHTFRVSAFTTFELKTIATIPVYGPEAGDWFVGAYLSHWDEKVQQQGLSHKCHYSIGSVAVWTQTNGIENIPIGYQQTLRTKKSTSYYKIYVPSGTWNLRVHIWGCNFIVHKSRNVHELCIKNMALKGRSLPVFNHSQSFETGNLTMLGSYTFTESSPYEDSYYYLMIISDSIIEVNVKVVTSECPIRVTEETFAKQYSDTPIFSKALAQLRMKYLTKLHSYHGEDRYNESFYNGDVMKDQFRISDEYFDDPCFPRYQFTRIKYSQISSGFYMLQVDFQNKEWLTSWVMLTDVHPVITQFDILPLIDIGGTLVISAHLETDKIGTRQLIKVILCVQRGRISNRINDNIICENSEMSMILSSSDRHDRTLLIPYPQADTWYISLETTCYFNGNPVGCGMKGIFVSLDIRTRECVFAGNHPCGHHGICQEVHRDILYYTTCKCFEGYKGWGCTDATSANPESSLLITTLILTLSNGFFIPAIYLAVKRGLYTEGLVYLATMLFSSLYHVCDQHVITYCVAKYEVLQYSDFFSSILAFWVTLVAMAEIPIRFVSLCHMFGVLIIAFGVESNKTSLTSILVPLGMGIMIPMGTYAYRCFHLRRLKKPDRIPKLLAGLTLAVVGLLLFSLVETEANYQYVHSAWHMIMAISLIFLLPPSRLEQIGCSGTSSFSDDSELLDYKDIPGSPIFTVTSGQENLVIASN</sequence>
<gene>
    <name evidence="11" type="primary">LOC100645364</name>
</gene>
<feature type="transmembrane region" description="Helical" evidence="8">
    <location>
        <begin position="749"/>
        <end position="768"/>
    </location>
</feature>
<protein>
    <submittedName>
        <fullName evidence="11">Post-GPI attachment to proteins factor 6 isoform X1</fullName>
    </submittedName>
</protein>
<feature type="transmembrane region" description="Helical" evidence="8">
    <location>
        <begin position="579"/>
        <end position="601"/>
    </location>
</feature>
<dbReference type="AlphaFoldDB" id="A0A9B2JWH4"/>
<dbReference type="PANTHER" id="PTHR14319:SF3">
    <property type="entry name" value="TRANSMEMBRANE PROTEIN-LIKE PROTEIN"/>
    <property type="match status" value="1"/>
</dbReference>
<dbReference type="PANTHER" id="PTHR14319">
    <property type="entry name" value="FIVE-SPAN TRANSMEMBRANE PROTEIN M83"/>
    <property type="match status" value="1"/>
</dbReference>
<keyword evidence="6 8" id="KW-0472">Membrane</keyword>
<accession>A0A9B2JWH4</accession>
<evidence type="ECO:0000256" key="5">
    <source>
        <dbReference type="ARBA" id="ARBA00022989"/>
    </source>
</evidence>
<keyword evidence="3" id="KW-1003">Cell membrane</keyword>
<evidence type="ECO:0000256" key="8">
    <source>
        <dbReference type="SAM" id="Phobius"/>
    </source>
</evidence>
<dbReference type="InterPro" id="IPR000742">
    <property type="entry name" value="EGF"/>
</dbReference>
<keyword evidence="4 8" id="KW-0812">Transmembrane</keyword>
<proteinExistence type="inferred from homology"/>
<reference evidence="11" key="1">
    <citation type="submission" date="2025-08" db="UniProtKB">
        <authorList>
            <consortium name="RefSeq"/>
        </authorList>
    </citation>
    <scope>IDENTIFICATION</scope>
</reference>
<dbReference type="Pfam" id="PF12036">
    <property type="entry name" value="DUF3522"/>
    <property type="match status" value="1"/>
</dbReference>
<dbReference type="PROSITE" id="PS50026">
    <property type="entry name" value="EGF_3"/>
    <property type="match status" value="1"/>
</dbReference>
<keyword evidence="10" id="KW-1185">Reference proteome</keyword>
<feature type="transmembrane region" description="Helical" evidence="8">
    <location>
        <begin position="688"/>
        <end position="712"/>
    </location>
</feature>
<feature type="transmembrane region" description="Helical" evidence="8">
    <location>
        <begin position="642"/>
        <end position="659"/>
    </location>
</feature>
<dbReference type="GO" id="GO:0005886">
    <property type="term" value="C:plasma membrane"/>
    <property type="evidence" value="ECO:0007669"/>
    <property type="project" value="UniProtKB-SubCell"/>
</dbReference>
<feature type="transmembrane region" description="Helical" evidence="8">
    <location>
        <begin position="610"/>
        <end position="630"/>
    </location>
</feature>
<dbReference type="Proteomes" id="UP000835206">
    <property type="component" value="Chromosome 2"/>
</dbReference>
<evidence type="ECO:0000256" key="4">
    <source>
        <dbReference type="ARBA" id="ARBA00022692"/>
    </source>
</evidence>
<feature type="transmembrane region" description="Helical" evidence="8">
    <location>
        <begin position="724"/>
        <end position="743"/>
    </location>
</feature>
<dbReference type="GeneID" id="100645364"/>
<dbReference type="CDD" id="cd00053">
    <property type="entry name" value="EGF"/>
    <property type="match status" value="1"/>
</dbReference>